<keyword evidence="1" id="KW-0812">Transmembrane</keyword>
<dbReference type="AlphaFoldDB" id="A0A432ZJW1"/>
<evidence type="ECO:0000313" key="3">
    <source>
        <dbReference type="Proteomes" id="UP000288279"/>
    </source>
</evidence>
<dbReference type="SUPFAM" id="SSF54523">
    <property type="entry name" value="Pili subunits"/>
    <property type="match status" value="1"/>
</dbReference>
<reference evidence="2 3" key="1">
    <citation type="journal article" date="2011" name="Front. Microbiol.">
        <title>Genomic signatures of strain selection and enhancement in Bacillus atrophaeus var. globigii, a historical biowarfare simulant.</title>
        <authorList>
            <person name="Gibbons H.S."/>
            <person name="Broomall S.M."/>
            <person name="McNew L.A."/>
            <person name="Daligault H."/>
            <person name="Chapman C."/>
            <person name="Bruce D."/>
            <person name="Karavis M."/>
            <person name="Krepps M."/>
            <person name="McGregor P.A."/>
            <person name="Hong C."/>
            <person name="Park K.H."/>
            <person name="Akmal A."/>
            <person name="Feldman A."/>
            <person name="Lin J.S."/>
            <person name="Chang W.E."/>
            <person name="Higgs B.W."/>
            <person name="Demirev P."/>
            <person name="Lindquist J."/>
            <person name="Liem A."/>
            <person name="Fochler E."/>
            <person name="Read T.D."/>
            <person name="Tapia R."/>
            <person name="Johnson S."/>
            <person name="Bishop-Lilly K.A."/>
            <person name="Detter C."/>
            <person name="Han C."/>
            <person name="Sozhamannan S."/>
            <person name="Rosenzweig C.N."/>
            <person name="Skowronski E.W."/>
        </authorList>
    </citation>
    <scope>NUCLEOTIDE SEQUENCE [LARGE SCALE GENOMIC DNA]</scope>
    <source>
        <strain evidence="2 3">PIT1</strain>
    </source>
</reference>
<dbReference type="Proteomes" id="UP000288279">
    <property type="component" value="Unassembled WGS sequence"/>
</dbReference>
<organism evidence="2 3">
    <name type="scientific">Pseudidiomarina taiwanensis</name>
    <dbReference type="NCBI Taxonomy" id="337250"/>
    <lineage>
        <taxon>Bacteria</taxon>
        <taxon>Pseudomonadati</taxon>
        <taxon>Pseudomonadota</taxon>
        <taxon>Gammaproteobacteria</taxon>
        <taxon>Alteromonadales</taxon>
        <taxon>Idiomarinaceae</taxon>
        <taxon>Pseudidiomarina</taxon>
    </lineage>
</organism>
<gene>
    <name evidence="2" type="ORF">CWI83_04280</name>
</gene>
<evidence type="ECO:0000313" key="2">
    <source>
        <dbReference type="EMBL" id="RUO78256.1"/>
    </source>
</evidence>
<keyword evidence="3" id="KW-1185">Reference proteome</keyword>
<dbReference type="EMBL" id="PIQG01000002">
    <property type="protein sequence ID" value="RUO78256.1"/>
    <property type="molecule type" value="Genomic_DNA"/>
</dbReference>
<proteinExistence type="predicted"/>
<accession>A0A432ZJW1</accession>
<dbReference type="RefSeq" id="WP_126826219.1">
    <property type="nucleotide sequence ID" value="NZ_PIQG01000002.1"/>
</dbReference>
<feature type="transmembrane region" description="Helical" evidence="1">
    <location>
        <begin position="12"/>
        <end position="36"/>
    </location>
</feature>
<evidence type="ECO:0000256" key="1">
    <source>
        <dbReference type="SAM" id="Phobius"/>
    </source>
</evidence>
<name>A0A432ZJW1_9GAMM</name>
<dbReference type="InterPro" id="IPR045584">
    <property type="entry name" value="Pilin-like"/>
</dbReference>
<keyword evidence="1" id="KW-0472">Membrane</keyword>
<protein>
    <recommendedName>
        <fullName evidence="4">Type II secretion system protein</fullName>
    </recommendedName>
</protein>
<keyword evidence="1" id="KW-1133">Transmembrane helix</keyword>
<dbReference type="OrthoDB" id="6238200at2"/>
<sequence length="246" mass="27624">MATKRDHKVTGFVLLELIVALTLIGVGLMFLGQWYAQQQQLSTRQTWVYDTELLISALQTQWQQTHKVPSDLSQLSHPDGSSGFVEPWQQTWQVLPQAEHLQLQIAAPNHAEARWFASQLPGARAVQEQVFIEVLEPDYSQVANAERFLHRQPQPQQPELNEMQVDLQMNGHALTNVSQLQATSASVTMVQSDLVQTSDFSATHARIEHLEVDSLISPEGSLLQLKQQLDLLQALWNSCVAQGRCG</sequence>
<evidence type="ECO:0008006" key="4">
    <source>
        <dbReference type="Google" id="ProtNLM"/>
    </source>
</evidence>
<comment type="caution">
    <text evidence="2">The sequence shown here is derived from an EMBL/GenBank/DDBJ whole genome shotgun (WGS) entry which is preliminary data.</text>
</comment>